<keyword evidence="5 11" id="KW-0227">DNA damage</keyword>
<dbReference type="InterPro" id="IPR019974">
    <property type="entry name" value="XPG_CS"/>
</dbReference>
<evidence type="ECO:0000256" key="7">
    <source>
        <dbReference type="ARBA" id="ARBA00022839"/>
    </source>
</evidence>
<dbReference type="OMA" id="CRQTRME"/>
<evidence type="ECO:0000256" key="8">
    <source>
        <dbReference type="ARBA" id="ARBA00022842"/>
    </source>
</evidence>
<keyword evidence="1 11" id="KW-0235">DNA replication</keyword>
<dbReference type="PROSITE" id="PS00841">
    <property type="entry name" value="XPG_1"/>
    <property type="match status" value="1"/>
</dbReference>
<dbReference type="InterPro" id="IPR023426">
    <property type="entry name" value="Flap_endonuc"/>
</dbReference>
<dbReference type="InterPro" id="IPR006086">
    <property type="entry name" value="XPG-I_dom"/>
</dbReference>
<keyword evidence="2 11" id="KW-0540">Nuclease</keyword>
<gene>
    <name evidence="15" type="primary">LOC113796116</name>
    <name evidence="11" type="synonym">Fen1</name>
</gene>
<evidence type="ECO:0000259" key="12">
    <source>
        <dbReference type="SMART" id="SM00484"/>
    </source>
</evidence>
<dbReference type="SMART" id="SM00484">
    <property type="entry name" value="XPGI"/>
    <property type="match status" value="1"/>
</dbReference>
<dbReference type="Gene3D" id="3.40.50.1010">
    <property type="entry name" value="5'-nuclease"/>
    <property type="match status" value="1"/>
</dbReference>
<dbReference type="SMART" id="SM00485">
    <property type="entry name" value="XPGN"/>
    <property type="match status" value="1"/>
</dbReference>
<feature type="domain" description="XPG N-terminal" evidence="13">
    <location>
        <begin position="1"/>
        <end position="109"/>
    </location>
</feature>
<dbReference type="FunFam" id="3.40.50.1010:FF:000016">
    <property type="entry name" value="Flap endonuclease 1"/>
    <property type="match status" value="1"/>
</dbReference>
<dbReference type="PRINTS" id="PR00853">
    <property type="entry name" value="XPGRADSUPER"/>
</dbReference>
<evidence type="ECO:0000256" key="6">
    <source>
        <dbReference type="ARBA" id="ARBA00022801"/>
    </source>
</evidence>
<name>A0A6P6YA39_DERPT</name>
<accession>A0A6P6YA39</accession>
<feature type="domain" description="XPG-I" evidence="12">
    <location>
        <begin position="148"/>
        <end position="219"/>
    </location>
</feature>
<protein>
    <recommendedName>
        <fullName evidence="11">Flap endonuclease 1</fullName>
        <shortName evidence="11">FEN-1</shortName>
        <ecNumber evidence="11">3.1.-.-</ecNumber>
    </recommendedName>
    <alternativeName>
        <fullName evidence="11">Flap structure-specific endonuclease 1</fullName>
    </alternativeName>
</protein>
<dbReference type="GO" id="GO:0017108">
    <property type="term" value="F:5'-flap endonuclease activity"/>
    <property type="evidence" value="ECO:0007669"/>
    <property type="project" value="UniProtKB-UniRule"/>
</dbReference>
<dbReference type="Proteomes" id="UP000515146">
    <property type="component" value="Unplaced"/>
</dbReference>
<dbReference type="InterPro" id="IPR006085">
    <property type="entry name" value="XPG_DNA_repair_N"/>
</dbReference>
<keyword evidence="8 11" id="KW-0460">Magnesium</keyword>
<dbReference type="AlphaFoldDB" id="A0A6P6YA39"/>
<evidence type="ECO:0000256" key="3">
    <source>
        <dbReference type="ARBA" id="ARBA00022723"/>
    </source>
</evidence>
<comment type="function">
    <text evidence="10 11">Structure-specific nuclease with 5'-flap endonuclease and 5'-3' exonuclease activities involved in DNA replication and repair. During DNA replication, cleaves the 5'-overhanging flap structure that is generated by displacement synthesis when DNA polymerase encounters the 5'-end of a downstream Okazaki fragment. It enters the flap from the 5'-end and then tracks to cleave the flap base, leaving a nick for ligation. Also involved in the long patch base excision repair (LP-BER) pathway, by cleaving within the apurinic/apyrimidinic (AP) site-terminated flap. Acts as a genome stabilization factor that prevents flaps from equilibrating into structures that lead to duplications and deletions. Also possesses 5'-3' exonuclease activity on nicked or gapped double-stranded DNA, and exhibits RNase H activity. Also involved in replication and repair of rDNA and in repairing mitochondrial DNA.</text>
</comment>
<dbReference type="InterPro" id="IPR036279">
    <property type="entry name" value="5-3_exonuclease_C_sf"/>
</dbReference>
<dbReference type="InterPro" id="IPR029060">
    <property type="entry name" value="PIN-like_dom_sf"/>
</dbReference>
<dbReference type="InterPro" id="IPR006084">
    <property type="entry name" value="XPG/Rad2"/>
</dbReference>
<comment type="subcellular location">
    <subcellularLocation>
        <location evidence="11">Nucleus</location>
        <location evidence="11">Nucleolus</location>
    </subcellularLocation>
    <subcellularLocation>
        <location evidence="11">Nucleus</location>
        <location evidence="11">Nucleoplasm</location>
    </subcellularLocation>
    <subcellularLocation>
        <location evidence="11">Mitochondrion</location>
    </subcellularLocation>
    <text evidence="11">Resides mostly in the nucleoli and relocalizes to the nucleoplasm upon DNA damage.</text>
</comment>
<dbReference type="EC" id="3.1.-.-" evidence="11"/>
<comment type="similarity">
    <text evidence="11">Belongs to the XPG/RAD2 endonuclease family. FEN1 subfamily.</text>
</comment>
<reference evidence="15" key="1">
    <citation type="submission" date="2025-08" db="UniProtKB">
        <authorList>
            <consortium name="RefSeq"/>
        </authorList>
    </citation>
    <scope>IDENTIFICATION</scope>
    <source>
        <strain evidence="15">Airmid</strain>
    </source>
</reference>
<keyword evidence="7 11" id="KW-0269">Exonuclease</keyword>
<comment type="cofactor">
    <cofactor evidence="11">
        <name>Mg(2+)</name>
        <dbReference type="ChEBI" id="CHEBI:18420"/>
    </cofactor>
    <text evidence="11">Binds 2 magnesium ions per subunit. They probably participate in the reaction catalyzed by the enzyme. May bind an additional third magnesium ion after substrate binding.</text>
</comment>
<evidence type="ECO:0000256" key="4">
    <source>
        <dbReference type="ARBA" id="ARBA00022759"/>
    </source>
</evidence>
<dbReference type="GO" id="GO:0008409">
    <property type="term" value="F:5'-3' exonuclease activity"/>
    <property type="evidence" value="ECO:0007669"/>
    <property type="project" value="UniProtKB-UniRule"/>
</dbReference>
<evidence type="ECO:0000259" key="13">
    <source>
        <dbReference type="SMART" id="SM00485"/>
    </source>
</evidence>
<evidence type="ECO:0000256" key="2">
    <source>
        <dbReference type="ARBA" id="ARBA00022722"/>
    </source>
</evidence>
<dbReference type="PANTHER" id="PTHR11081">
    <property type="entry name" value="FLAP ENDONUCLEASE FAMILY MEMBER"/>
    <property type="match status" value="1"/>
</dbReference>
<evidence type="ECO:0000256" key="5">
    <source>
        <dbReference type="ARBA" id="ARBA00022763"/>
    </source>
</evidence>
<keyword evidence="4 11" id="KW-0255">Endonuclease</keyword>
<dbReference type="OrthoDB" id="31113at2759"/>
<dbReference type="GO" id="GO:0043137">
    <property type="term" value="P:DNA replication, removal of RNA primer"/>
    <property type="evidence" value="ECO:0007669"/>
    <property type="project" value="UniProtKB-UniRule"/>
</dbReference>
<keyword evidence="3 11" id="KW-0479">Metal-binding</keyword>
<dbReference type="HAMAP" id="MF_00614">
    <property type="entry name" value="Fen"/>
    <property type="match status" value="1"/>
</dbReference>
<dbReference type="InParanoid" id="A0A6P6YA39"/>
<sequence length="385" mass="43681">MGIKNLSKFLNTNASNSVKNVPIKQFNCQKIGIDIATFLYALLVSVRLNETNANLTDNEGNVTSHISGILSKTVKLYELGLKPIYVFDGTPPELKNDELKNRSELKNKAHIELQQAIADEDKQKIEKFVKRTVQVQKSHIEDIKTLLNLMGVPYIQAKTEAEAECANLCKKKKVDVVFSEDSDTLCYSVPKLVRSINFSIPNPIGVEYRIDKILDELDLTMKQFIEFCMLCGCDYIANPPNVGPATAYKLILIHGSIEQIAKEKPELHLDLDLYAKIYKQFTDPEVYSEEELFNMNFKDEVLNEDGLIDYLVNKKSFSEQRVKSLIDRFKNAKKNSTQVRLDFFFKPIAENVSKPTSSTNKKSAQLNDKSAAVVKNVKKKTIKKK</sequence>
<keyword evidence="6 11" id="KW-0378">Hydrolase</keyword>
<dbReference type="CDD" id="cd09867">
    <property type="entry name" value="PIN_FEN1"/>
    <property type="match status" value="1"/>
</dbReference>
<keyword evidence="14" id="KW-1185">Reference proteome</keyword>
<evidence type="ECO:0000256" key="9">
    <source>
        <dbReference type="ARBA" id="ARBA00023204"/>
    </source>
</evidence>
<dbReference type="GO" id="GO:0005739">
    <property type="term" value="C:mitochondrion"/>
    <property type="evidence" value="ECO:0007669"/>
    <property type="project" value="UniProtKB-SubCell"/>
</dbReference>
<dbReference type="Gene3D" id="1.10.150.20">
    <property type="entry name" value="5' to 3' exonuclease, C-terminal subdomain"/>
    <property type="match status" value="1"/>
</dbReference>
<keyword evidence="11" id="KW-0496">Mitochondrion</keyword>
<evidence type="ECO:0000256" key="10">
    <source>
        <dbReference type="ARBA" id="ARBA00029382"/>
    </source>
</evidence>
<keyword evidence="9 11" id="KW-0234">DNA repair</keyword>
<dbReference type="RefSeq" id="XP_027202155.1">
    <property type="nucleotide sequence ID" value="XM_027346354.1"/>
</dbReference>
<dbReference type="PANTHER" id="PTHR11081:SF9">
    <property type="entry name" value="FLAP ENDONUCLEASE 1"/>
    <property type="match status" value="1"/>
</dbReference>
<keyword evidence="11" id="KW-0597">Phosphoprotein</keyword>
<dbReference type="GO" id="GO:0005654">
    <property type="term" value="C:nucleoplasm"/>
    <property type="evidence" value="ECO:0007669"/>
    <property type="project" value="UniProtKB-SubCell"/>
</dbReference>
<dbReference type="SUPFAM" id="SSF88723">
    <property type="entry name" value="PIN domain-like"/>
    <property type="match status" value="1"/>
</dbReference>
<keyword evidence="11" id="KW-0539">Nucleus</keyword>
<dbReference type="GO" id="GO:0000287">
    <property type="term" value="F:magnesium ion binding"/>
    <property type="evidence" value="ECO:0007669"/>
    <property type="project" value="UniProtKB-UniRule"/>
</dbReference>
<evidence type="ECO:0000313" key="14">
    <source>
        <dbReference type="Proteomes" id="UP000515146"/>
    </source>
</evidence>
<dbReference type="SUPFAM" id="SSF47807">
    <property type="entry name" value="5' to 3' exonuclease, C-terminal subdomain"/>
    <property type="match status" value="1"/>
</dbReference>
<proteinExistence type="inferred from homology"/>
<dbReference type="GO" id="GO:0006284">
    <property type="term" value="P:base-excision repair"/>
    <property type="evidence" value="ECO:0007669"/>
    <property type="project" value="UniProtKB-UniRule"/>
</dbReference>
<evidence type="ECO:0000256" key="11">
    <source>
        <dbReference type="HAMAP-Rule" id="MF_03140"/>
    </source>
</evidence>
<dbReference type="KEGG" id="dpte:113796116"/>
<evidence type="ECO:0000256" key="1">
    <source>
        <dbReference type="ARBA" id="ARBA00022705"/>
    </source>
</evidence>
<dbReference type="Pfam" id="PF00752">
    <property type="entry name" value="XPG_N"/>
    <property type="match status" value="1"/>
</dbReference>
<dbReference type="GO" id="GO:0003677">
    <property type="term" value="F:DNA binding"/>
    <property type="evidence" value="ECO:0007669"/>
    <property type="project" value="UniProtKB-UniRule"/>
</dbReference>
<dbReference type="Pfam" id="PF00867">
    <property type="entry name" value="XPG_I"/>
    <property type="match status" value="1"/>
</dbReference>
<evidence type="ECO:0000313" key="15">
    <source>
        <dbReference type="RefSeq" id="XP_027202155.1"/>
    </source>
</evidence>
<organism evidence="14 15">
    <name type="scientific">Dermatophagoides pteronyssinus</name>
    <name type="common">European house dust mite</name>
    <dbReference type="NCBI Taxonomy" id="6956"/>
    <lineage>
        <taxon>Eukaryota</taxon>
        <taxon>Metazoa</taxon>
        <taxon>Ecdysozoa</taxon>
        <taxon>Arthropoda</taxon>
        <taxon>Chelicerata</taxon>
        <taxon>Arachnida</taxon>
        <taxon>Acari</taxon>
        <taxon>Acariformes</taxon>
        <taxon>Sarcoptiformes</taxon>
        <taxon>Astigmata</taxon>
        <taxon>Psoroptidia</taxon>
        <taxon>Analgoidea</taxon>
        <taxon>Pyroglyphidae</taxon>
        <taxon>Dermatophagoidinae</taxon>
        <taxon>Dermatophagoides</taxon>
    </lineage>
</organism>
<dbReference type="GO" id="GO:0005730">
    <property type="term" value="C:nucleolus"/>
    <property type="evidence" value="ECO:0007669"/>
    <property type="project" value="UniProtKB-SubCell"/>
</dbReference>